<proteinExistence type="predicted"/>
<keyword evidence="5" id="KW-1185">Reference proteome</keyword>
<dbReference type="Gene3D" id="3.40.50.300">
    <property type="entry name" value="P-loop containing nucleotide triphosphate hydrolases"/>
    <property type="match status" value="1"/>
</dbReference>
<dbReference type="InterPro" id="IPR027417">
    <property type="entry name" value="P-loop_NTPase"/>
</dbReference>
<dbReference type="InterPro" id="IPR052386">
    <property type="entry name" value="GPSM"/>
</dbReference>
<keyword evidence="3" id="KW-0677">Repeat</keyword>
<accession>A0ABN3T355</accession>
<name>A0ABN3T355_9ACTN</name>
<evidence type="ECO:0000256" key="2">
    <source>
        <dbReference type="ARBA" id="ARBA00022490"/>
    </source>
</evidence>
<dbReference type="Proteomes" id="UP001501666">
    <property type="component" value="Unassembled WGS sequence"/>
</dbReference>
<protein>
    <submittedName>
        <fullName evidence="4">AfsR-like transcriptional regulator TcrA</fullName>
    </submittedName>
</protein>
<dbReference type="InterPro" id="IPR019734">
    <property type="entry name" value="TPR_rpt"/>
</dbReference>
<sequence length="892" mass="95940">MTASSDDQVDGGTRNEIQSGLFIGPVTMARDVVQQLRDPAPRALAGLPAPSAGFVGRADALATLTAFLRPASAPTQHRERDSASASPGGPGVMVAAGMAGVGKTALALVAAHRAMNAGWFSGGVFFVDLRGYSPAPSGQVTAAVAAGQLVRAFGVRDADLPRTGEEVLALYRSVLAELARQERPVLIVADNAAVTGQVQPLLSGDACHRLLVTSRHTLTLPARHIDLDVLSANEALDLLCTALSPDDVDMRVAAEPEQARLIAELCGYLPLALQITAALARTEPDRPLADVAADLEDSQHRLHALDSGDQDEHGRPIAVAAAFELSYQHLATVHPEQARLFQILALNPGPEIGLPAAAALANASKSHTRRLLTGLARGHLVTTPALDRWGMHDLLRLYAHEQNTMASSDTEHDLALGRLFTYYLETAYAADRHLRALPGQPVPEHFSGHADALAWFDAERHNLLATANLAYSVGAHDLAATLAPCLCAFLTWRRALDDLLITTTIAYASATQLGDYHREGVALNNLGLALSEVRRFDDALVAHQGAATIFDELDDRHREGGARNNLGLTLTLARRFEDAIVAYRDASTIYRELGDRYGEGTALQNLGNALAEVRRFEEAIAVYLDAISIYREFGDRHSEGGVQDNLGLALRMMSRFEEAVAAHREAATIFVTLGDRHSEGTALTNLGSTLAEMLQFEEAVSVHREAIDIFVELGESHRRAGALGNLGSALQGLSRLEEAVAVHREAAAIFAKLGDSHSRGIALGNLGKDFQQAQRFDEAIDVYREAAAIFAELEDQRSEGETLDSLGGALRIVGRFEEAITTFETVVTIYRELGDRYSEARALTNLGVVLIEVCRFEAAVDASQSAVDIFEVLGNGYYYEIARANLECARRA</sequence>
<evidence type="ECO:0000256" key="1">
    <source>
        <dbReference type="ARBA" id="ARBA00004496"/>
    </source>
</evidence>
<comment type="subcellular location">
    <subcellularLocation>
        <location evidence="1">Cytoplasm</location>
    </subcellularLocation>
</comment>
<dbReference type="PANTHER" id="PTHR45954:SF1">
    <property type="entry name" value="LD33695P"/>
    <property type="match status" value="1"/>
</dbReference>
<evidence type="ECO:0000313" key="4">
    <source>
        <dbReference type="EMBL" id="GAA2690372.1"/>
    </source>
</evidence>
<organism evidence="4 5">
    <name type="scientific">Nonomuraea recticatena</name>
    <dbReference type="NCBI Taxonomy" id="46178"/>
    <lineage>
        <taxon>Bacteria</taxon>
        <taxon>Bacillati</taxon>
        <taxon>Actinomycetota</taxon>
        <taxon>Actinomycetes</taxon>
        <taxon>Streptosporangiales</taxon>
        <taxon>Streptosporangiaceae</taxon>
        <taxon>Nonomuraea</taxon>
    </lineage>
</organism>
<dbReference type="InterPro" id="IPR011990">
    <property type="entry name" value="TPR-like_helical_dom_sf"/>
</dbReference>
<keyword evidence="2" id="KW-0963">Cytoplasm</keyword>
<dbReference type="PANTHER" id="PTHR45954">
    <property type="entry name" value="LD33695P"/>
    <property type="match status" value="1"/>
</dbReference>
<evidence type="ECO:0000313" key="5">
    <source>
        <dbReference type="Proteomes" id="UP001501666"/>
    </source>
</evidence>
<dbReference type="RefSeq" id="WP_346154050.1">
    <property type="nucleotide sequence ID" value="NZ_BAAATE010000031.1"/>
</dbReference>
<dbReference type="Gene3D" id="1.25.40.10">
    <property type="entry name" value="Tetratricopeptide repeat domain"/>
    <property type="match status" value="2"/>
</dbReference>
<dbReference type="SMART" id="SM00028">
    <property type="entry name" value="TPR"/>
    <property type="match status" value="9"/>
</dbReference>
<reference evidence="4 5" key="1">
    <citation type="journal article" date="2019" name="Int. J. Syst. Evol. Microbiol.">
        <title>The Global Catalogue of Microorganisms (GCM) 10K type strain sequencing project: providing services to taxonomists for standard genome sequencing and annotation.</title>
        <authorList>
            <consortium name="The Broad Institute Genomics Platform"/>
            <consortium name="The Broad Institute Genome Sequencing Center for Infectious Disease"/>
            <person name="Wu L."/>
            <person name="Ma J."/>
        </authorList>
    </citation>
    <scope>NUCLEOTIDE SEQUENCE [LARGE SCALE GENOMIC DNA]</scope>
    <source>
        <strain evidence="4 5">JCM 6835</strain>
    </source>
</reference>
<dbReference type="SUPFAM" id="SSF52540">
    <property type="entry name" value="P-loop containing nucleoside triphosphate hydrolases"/>
    <property type="match status" value="1"/>
</dbReference>
<evidence type="ECO:0000256" key="3">
    <source>
        <dbReference type="ARBA" id="ARBA00022737"/>
    </source>
</evidence>
<dbReference type="Pfam" id="PF13424">
    <property type="entry name" value="TPR_12"/>
    <property type="match status" value="4"/>
</dbReference>
<comment type="caution">
    <text evidence="4">The sequence shown here is derived from an EMBL/GenBank/DDBJ whole genome shotgun (WGS) entry which is preliminary data.</text>
</comment>
<gene>
    <name evidence="4" type="primary">tcrA</name>
    <name evidence="4" type="ORF">GCM10010412_079980</name>
</gene>
<dbReference type="SUPFAM" id="SSF48452">
    <property type="entry name" value="TPR-like"/>
    <property type="match status" value="2"/>
</dbReference>
<dbReference type="EMBL" id="BAAATE010000031">
    <property type="protein sequence ID" value="GAA2690372.1"/>
    <property type="molecule type" value="Genomic_DNA"/>
</dbReference>